<dbReference type="Proteomes" id="UP001190700">
    <property type="component" value="Unassembled WGS sequence"/>
</dbReference>
<comment type="caution">
    <text evidence="3">The sequence shown here is derived from an EMBL/GenBank/DDBJ whole genome shotgun (WGS) entry which is preliminary data.</text>
</comment>
<dbReference type="Gene3D" id="1.20.1250.40">
    <property type="match status" value="1"/>
</dbReference>
<dbReference type="GO" id="GO:0030880">
    <property type="term" value="C:RNA polymerase complex"/>
    <property type="evidence" value="ECO:0007669"/>
    <property type="project" value="InterPro"/>
</dbReference>
<dbReference type="InterPro" id="IPR005574">
    <property type="entry name" value="Rpb4/RPC9"/>
</dbReference>
<gene>
    <name evidence="3" type="ORF">CYMTET_4916</name>
</gene>
<dbReference type="Pfam" id="PF03874">
    <property type="entry name" value="RNA_pol_Rpb4"/>
    <property type="match status" value="1"/>
</dbReference>
<organism evidence="3 4">
    <name type="scientific">Cymbomonas tetramitiformis</name>
    <dbReference type="NCBI Taxonomy" id="36881"/>
    <lineage>
        <taxon>Eukaryota</taxon>
        <taxon>Viridiplantae</taxon>
        <taxon>Chlorophyta</taxon>
        <taxon>Pyramimonadophyceae</taxon>
        <taxon>Pyramimonadales</taxon>
        <taxon>Pyramimonadaceae</taxon>
        <taxon>Cymbomonas</taxon>
    </lineage>
</organism>
<dbReference type="PANTHER" id="PTHR21297">
    <property type="entry name" value="DNA-DIRECTED RNA POLYMERASE II"/>
    <property type="match status" value="1"/>
</dbReference>
<dbReference type="InterPro" id="IPR010997">
    <property type="entry name" value="HRDC-like_sf"/>
</dbReference>
<dbReference type="EMBL" id="LGRX02000790">
    <property type="protein sequence ID" value="KAK3287581.1"/>
    <property type="molecule type" value="Genomic_DNA"/>
</dbReference>
<reference evidence="3 4" key="1">
    <citation type="journal article" date="2015" name="Genome Biol. Evol.">
        <title>Comparative Genomics of a Bacterivorous Green Alga Reveals Evolutionary Causalities and Consequences of Phago-Mixotrophic Mode of Nutrition.</title>
        <authorList>
            <person name="Burns J.A."/>
            <person name="Paasch A."/>
            <person name="Narechania A."/>
            <person name="Kim E."/>
        </authorList>
    </citation>
    <scope>NUCLEOTIDE SEQUENCE [LARGE SCALE GENOMIC DNA]</scope>
    <source>
        <strain evidence="3 4">PLY_AMNH</strain>
    </source>
</reference>
<dbReference type="GO" id="GO:0005634">
    <property type="term" value="C:nucleus"/>
    <property type="evidence" value="ECO:0007669"/>
    <property type="project" value="UniProtKB-SubCell"/>
</dbReference>
<keyword evidence="2" id="KW-0539">Nucleus</keyword>
<proteinExistence type="predicted"/>
<evidence type="ECO:0000256" key="1">
    <source>
        <dbReference type="ARBA" id="ARBA00004123"/>
    </source>
</evidence>
<dbReference type="InterPro" id="IPR045222">
    <property type="entry name" value="Rpb4-like"/>
</dbReference>
<dbReference type="GO" id="GO:0000166">
    <property type="term" value="F:nucleotide binding"/>
    <property type="evidence" value="ECO:0007669"/>
    <property type="project" value="InterPro"/>
</dbReference>
<protein>
    <submittedName>
        <fullName evidence="3">Uncharacterized protein</fullName>
    </submittedName>
</protein>
<dbReference type="InterPro" id="IPR038324">
    <property type="entry name" value="Rpb4/RPC9_sf"/>
</dbReference>
<dbReference type="GO" id="GO:0006352">
    <property type="term" value="P:DNA-templated transcription initiation"/>
    <property type="evidence" value="ECO:0007669"/>
    <property type="project" value="InterPro"/>
</dbReference>
<name>A0AAE0LJF6_9CHLO</name>
<evidence type="ECO:0000256" key="2">
    <source>
        <dbReference type="ARBA" id="ARBA00023242"/>
    </source>
</evidence>
<keyword evidence="4" id="KW-1185">Reference proteome</keyword>
<comment type="subcellular location">
    <subcellularLocation>
        <location evidence="1">Nucleus</location>
    </subcellularLocation>
</comment>
<dbReference type="AlphaFoldDB" id="A0AAE0LJF6"/>
<evidence type="ECO:0000313" key="4">
    <source>
        <dbReference type="Proteomes" id="UP001190700"/>
    </source>
</evidence>
<evidence type="ECO:0000313" key="3">
    <source>
        <dbReference type="EMBL" id="KAK3287581.1"/>
    </source>
</evidence>
<dbReference type="SUPFAM" id="SSF47819">
    <property type="entry name" value="HRDC-like"/>
    <property type="match status" value="1"/>
</dbReference>
<accession>A0AAE0LJF6</accession>
<sequence>MAKRTDLEEEDASELMLGAEFQDEKCLMISEVAIVLSKYDAILKEDGAEQSNNVFDKCLEYCKRFNKFENPQAVTHVRELLSTAGFYEFEPEGRAGTFRRRSRCYAGYHEYFQGYPVVITEGDTCKCSWTCHRHCRRDSEAREKFKTAWKDCRLARCFNAVKFIRNEVVRQDLSANPHDEKMVFKHSAQDDGYGDPLYCITES</sequence>